<dbReference type="EC" id="6.3.4.19" evidence="8"/>
<evidence type="ECO:0000313" key="11">
    <source>
        <dbReference type="EMBL" id="SNT23509.1"/>
    </source>
</evidence>
<dbReference type="InterPro" id="IPR015262">
    <property type="entry name" value="tRNA_Ile_lys_synt_subst-bd"/>
</dbReference>
<evidence type="ECO:0000256" key="4">
    <source>
        <dbReference type="ARBA" id="ARBA00022694"/>
    </source>
</evidence>
<protein>
    <recommendedName>
        <fullName evidence="8">tRNA(Ile)-lysidine synthase</fullName>
        <ecNumber evidence="8">6.3.4.19</ecNumber>
    </recommendedName>
    <alternativeName>
        <fullName evidence="8">tRNA(Ile)-2-lysyl-cytidine synthase</fullName>
    </alternativeName>
    <alternativeName>
        <fullName evidence="8">tRNA(Ile)-lysidine synthetase</fullName>
    </alternativeName>
</protein>
<dbReference type="PANTHER" id="PTHR43033">
    <property type="entry name" value="TRNA(ILE)-LYSIDINE SYNTHASE-RELATED"/>
    <property type="match status" value="1"/>
</dbReference>
<evidence type="ECO:0000256" key="3">
    <source>
        <dbReference type="ARBA" id="ARBA00022598"/>
    </source>
</evidence>
<dbReference type="SUPFAM" id="SSF82829">
    <property type="entry name" value="MesJ substrate recognition domain-like"/>
    <property type="match status" value="1"/>
</dbReference>
<keyword evidence="5 8" id="KW-0547">Nucleotide-binding</keyword>
<dbReference type="SUPFAM" id="SSF52402">
    <property type="entry name" value="Adenine nucleotide alpha hydrolases-like"/>
    <property type="match status" value="1"/>
</dbReference>
<dbReference type="InterPro" id="IPR012094">
    <property type="entry name" value="tRNA_Ile_lys_synt"/>
</dbReference>
<keyword evidence="2 8" id="KW-0963">Cytoplasm</keyword>
<dbReference type="InterPro" id="IPR011063">
    <property type="entry name" value="TilS/TtcA_N"/>
</dbReference>
<sequence>MMLDDVRKTIKRYNLMDRGDKIVVAISGGPDSVCLLHVLHSLMSEFKLELFAAHLNHNFRGIDAQMDAQYVAKFCEELNIISFVKSMDVPKYAKEHGLSSEEAGRVLRYEFFDEVVEKVGANKIAVAHNQNDQAETVLMRLLRGTGIQGLTAIHHGRGRIIRPLLNVSRKEIEDYCLIHNLSPRTDETNLEPIYHRNKIRLELIPYIQGHYNPNIIESLAKTAEILKKDNDFMEEAAREAYRQVKIDSREGCLELSIEGINKLHHALQSRIFRLATEELVGKKEALEYKHINNIIELLQKNETGKKILLPMGIIVKTSYNKIIFTTEDRGEEEGFYYQISPEDSITIDEIKGKITTKVLMRSDIKTISRDKYIKYFDYHKVTKQLNVRSRREGDRFWPLGLVGSKKLKDFFIDYKIDREKRNEIPLICDGDEIMWVVGYRISENYKVNNETTKILAIEYKTFLEEE</sequence>
<evidence type="ECO:0000256" key="9">
    <source>
        <dbReference type="SAM" id="Coils"/>
    </source>
</evidence>
<accession>A0A239L195</accession>
<organism evidence="11 12">
    <name type="scientific">Anaerovirgula multivorans</name>
    <dbReference type="NCBI Taxonomy" id="312168"/>
    <lineage>
        <taxon>Bacteria</taxon>
        <taxon>Bacillati</taxon>
        <taxon>Bacillota</taxon>
        <taxon>Clostridia</taxon>
        <taxon>Peptostreptococcales</taxon>
        <taxon>Natronincolaceae</taxon>
        <taxon>Anaerovirgula</taxon>
    </lineage>
</organism>
<feature type="binding site" evidence="8">
    <location>
        <begin position="27"/>
        <end position="32"/>
    </location>
    <ligand>
        <name>ATP</name>
        <dbReference type="ChEBI" id="CHEBI:30616"/>
    </ligand>
</feature>
<dbReference type="NCBIfam" id="TIGR02433">
    <property type="entry name" value="lysidine_TilS_C"/>
    <property type="match status" value="1"/>
</dbReference>
<gene>
    <name evidence="8" type="primary">tilS</name>
    <name evidence="11" type="ORF">SAMN05446037_10594</name>
</gene>
<dbReference type="CDD" id="cd01992">
    <property type="entry name" value="TilS_N"/>
    <property type="match status" value="1"/>
</dbReference>
<evidence type="ECO:0000313" key="12">
    <source>
        <dbReference type="Proteomes" id="UP000198304"/>
    </source>
</evidence>
<dbReference type="Proteomes" id="UP000198304">
    <property type="component" value="Unassembled WGS sequence"/>
</dbReference>
<comment type="function">
    <text evidence="8">Ligates lysine onto the cytidine present at position 34 of the AUA codon-specific tRNA(Ile) that contains the anticodon CAU, in an ATP-dependent manner. Cytidine is converted to lysidine, thus changing the amino acid specificity of the tRNA from methionine to isoleucine.</text>
</comment>
<dbReference type="Pfam" id="PF09179">
    <property type="entry name" value="TilS"/>
    <property type="match status" value="1"/>
</dbReference>
<dbReference type="Gene3D" id="1.20.59.20">
    <property type="match status" value="1"/>
</dbReference>
<dbReference type="SMART" id="SM00977">
    <property type="entry name" value="TilS_C"/>
    <property type="match status" value="1"/>
</dbReference>
<evidence type="ECO:0000256" key="1">
    <source>
        <dbReference type="ARBA" id="ARBA00004496"/>
    </source>
</evidence>
<reference evidence="11 12" key="1">
    <citation type="submission" date="2017-06" db="EMBL/GenBank/DDBJ databases">
        <authorList>
            <person name="Kim H.J."/>
            <person name="Triplett B.A."/>
        </authorList>
    </citation>
    <scope>NUCLEOTIDE SEQUENCE [LARGE SCALE GENOMIC DNA]</scope>
    <source>
        <strain evidence="11 12">SCA</strain>
    </source>
</reference>
<dbReference type="EMBL" id="FZOJ01000059">
    <property type="protein sequence ID" value="SNT23509.1"/>
    <property type="molecule type" value="Genomic_DNA"/>
</dbReference>
<dbReference type="InterPro" id="IPR012796">
    <property type="entry name" value="Lysidine-tRNA-synth_C"/>
</dbReference>
<dbReference type="Pfam" id="PF11734">
    <property type="entry name" value="TilS_C"/>
    <property type="match status" value="1"/>
</dbReference>
<feature type="coiled-coil region" evidence="9">
    <location>
        <begin position="216"/>
        <end position="243"/>
    </location>
</feature>
<dbReference type="GO" id="GO:0032267">
    <property type="term" value="F:tRNA(Ile)-lysidine synthase activity"/>
    <property type="evidence" value="ECO:0007669"/>
    <property type="project" value="UniProtKB-EC"/>
</dbReference>
<evidence type="ECO:0000256" key="7">
    <source>
        <dbReference type="ARBA" id="ARBA00048539"/>
    </source>
</evidence>
<dbReference type="InterPro" id="IPR014729">
    <property type="entry name" value="Rossmann-like_a/b/a_fold"/>
</dbReference>
<keyword evidence="9" id="KW-0175">Coiled coil</keyword>
<keyword evidence="4 8" id="KW-0819">tRNA processing</keyword>
<comment type="catalytic activity">
    <reaction evidence="7 8">
        <text>cytidine(34) in tRNA(Ile2) + L-lysine + ATP = lysidine(34) in tRNA(Ile2) + AMP + diphosphate + H(+)</text>
        <dbReference type="Rhea" id="RHEA:43744"/>
        <dbReference type="Rhea" id="RHEA-COMP:10625"/>
        <dbReference type="Rhea" id="RHEA-COMP:10670"/>
        <dbReference type="ChEBI" id="CHEBI:15378"/>
        <dbReference type="ChEBI" id="CHEBI:30616"/>
        <dbReference type="ChEBI" id="CHEBI:32551"/>
        <dbReference type="ChEBI" id="CHEBI:33019"/>
        <dbReference type="ChEBI" id="CHEBI:82748"/>
        <dbReference type="ChEBI" id="CHEBI:83665"/>
        <dbReference type="ChEBI" id="CHEBI:456215"/>
        <dbReference type="EC" id="6.3.4.19"/>
    </reaction>
</comment>
<evidence type="ECO:0000256" key="2">
    <source>
        <dbReference type="ARBA" id="ARBA00022490"/>
    </source>
</evidence>
<dbReference type="AlphaFoldDB" id="A0A239L195"/>
<comment type="similarity">
    <text evidence="8">Belongs to the tRNA(Ile)-lysidine synthase family.</text>
</comment>
<dbReference type="Gene3D" id="3.40.50.620">
    <property type="entry name" value="HUPs"/>
    <property type="match status" value="1"/>
</dbReference>
<dbReference type="GO" id="GO:0005737">
    <property type="term" value="C:cytoplasm"/>
    <property type="evidence" value="ECO:0007669"/>
    <property type="project" value="UniProtKB-SubCell"/>
</dbReference>
<dbReference type="RefSeq" id="WP_242975270.1">
    <property type="nucleotide sequence ID" value="NZ_FZOJ01000059.1"/>
</dbReference>
<keyword evidence="6 8" id="KW-0067">ATP-binding</keyword>
<proteinExistence type="inferred from homology"/>
<name>A0A239L195_9FIRM</name>
<comment type="subcellular location">
    <subcellularLocation>
        <location evidence="1 8">Cytoplasm</location>
    </subcellularLocation>
</comment>
<dbReference type="Gene3D" id="3.50.40.10">
    <property type="entry name" value="Phenylalanyl-trna Synthetase, Chain B, domain 3"/>
    <property type="match status" value="1"/>
</dbReference>
<dbReference type="InterPro" id="IPR020825">
    <property type="entry name" value="Phe-tRNA_synthase-like_B3/B4"/>
</dbReference>
<dbReference type="HAMAP" id="MF_01161">
    <property type="entry name" value="tRNA_Ile_lys_synt"/>
    <property type="match status" value="1"/>
</dbReference>
<evidence type="ECO:0000256" key="6">
    <source>
        <dbReference type="ARBA" id="ARBA00022840"/>
    </source>
</evidence>
<evidence type="ECO:0000259" key="10">
    <source>
        <dbReference type="SMART" id="SM00977"/>
    </source>
</evidence>
<comment type="domain">
    <text evidence="8">The N-terminal region contains the highly conserved SGGXDS motif, predicted to be a P-loop motif involved in ATP binding.</text>
</comment>
<dbReference type="SUPFAM" id="SSF56037">
    <property type="entry name" value="PheT/TilS domain"/>
    <property type="match status" value="1"/>
</dbReference>
<dbReference type="GO" id="GO:0006400">
    <property type="term" value="P:tRNA modification"/>
    <property type="evidence" value="ECO:0007669"/>
    <property type="project" value="UniProtKB-UniRule"/>
</dbReference>
<dbReference type="Pfam" id="PF01171">
    <property type="entry name" value="ATP_bind_3"/>
    <property type="match status" value="1"/>
</dbReference>
<dbReference type="NCBIfam" id="TIGR02432">
    <property type="entry name" value="lysidine_TilS_N"/>
    <property type="match status" value="1"/>
</dbReference>
<dbReference type="InterPro" id="IPR012795">
    <property type="entry name" value="tRNA_Ile_lys_synt_N"/>
</dbReference>
<feature type="domain" description="Lysidine-tRNA(Ile) synthetase C-terminal" evidence="10">
    <location>
        <begin position="385"/>
        <end position="457"/>
    </location>
</feature>
<evidence type="ECO:0000256" key="8">
    <source>
        <dbReference type="HAMAP-Rule" id="MF_01161"/>
    </source>
</evidence>
<dbReference type="PANTHER" id="PTHR43033:SF1">
    <property type="entry name" value="TRNA(ILE)-LYSIDINE SYNTHASE-RELATED"/>
    <property type="match status" value="1"/>
</dbReference>
<keyword evidence="3 8" id="KW-0436">Ligase</keyword>
<keyword evidence="12" id="KW-1185">Reference proteome</keyword>
<evidence type="ECO:0000256" key="5">
    <source>
        <dbReference type="ARBA" id="ARBA00022741"/>
    </source>
</evidence>
<dbReference type="GO" id="GO:0005524">
    <property type="term" value="F:ATP binding"/>
    <property type="evidence" value="ECO:0007669"/>
    <property type="project" value="UniProtKB-UniRule"/>
</dbReference>